<evidence type="ECO:0000313" key="4">
    <source>
        <dbReference type="EnsemblProtists" id="EKX33849"/>
    </source>
</evidence>
<evidence type="ECO:0000313" key="3">
    <source>
        <dbReference type="EMBL" id="EKX33849.1"/>
    </source>
</evidence>
<dbReference type="KEGG" id="gtt:GUITHDRAFT_147632"/>
<evidence type="ECO:0000256" key="2">
    <source>
        <dbReference type="SAM" id="Phobius"/>
    </source>
</evidence>
<feature type="region of interest" description="Disordered" evidence="1">
    <location>
        <begin position="46"/>
        <end position="68"/>
    </location>
</feature>
<evidence type="ECO:0000313" key="5">
    <source>
        <dbReference type="Proteomes" id="UP000011087"/>
    </source>
</evidence>
<reference evidence="3 5" key="1">
    <citation type="journal article" date="2012" name="Nature">
        <title>Algal genomes reveal evolutionary mosaicism and the fate of nucleomorphs.</title>
        <authorList>
            <consortium name="DOE Joint Genome Institute"/>
            <person name="Curtis B.A."/>
            <person name="Tanifuji G."/>
            <person name="Burki F."/>
            <person name="Gruber A."/>
            <person name="Irimia M."/>
            <person name="Maruyama S."/>
            <person name="Arias M.C."/>
            <person name="Ball S.G."/>
            <person name="Gile G.H."/>
            <person name="Hirakawa Y."/>
            <person name="Hopkins J.F."/>
            <person name="Kuo A."/>
            <person name="Rensing S.A."/>
            <person name="Schmutz J."/>
            <person name="Symeonidi A."/>
            <person name="Elias M."/>
            <person name="Eveleigh R.J."/>
            <person name="Herman E.K."/>
            <person name="Klute M.J."/>
            <person name="Nakayama T."/>
            <person name="Obornik M."/>
            <person name="Reyes-Prieto A."/>
            <person name="Armbrust E.V."/>
            <person name="Aves S.J."/>
            <person name="Beiko R.G."/>
            <person name="Coutinho P."/>
            <person name="Dacks J.B."/>
            <person name="Durnford D.G."/>
            <person name="Fast N.M."/>
            <person name="Green B.R."/>
            <person name="Grisdale C.J."/>
            <person name="Hempel F."/>
            <person name="Henrissat B."/>
            <person name="Hoppner M.P."/>
            <person name="Ishida K."/>
            <person name="Kim E."/>
            <person name="Koreny L."/>
            <person name="Kroth P.G."/>
            <person name="Liu Y."/>
            <person name="Malik S.B."/>
            <person name="Maier U.G."/>
            <person name="McRose D."/>
            <person name="Mock T."/>
            <person name="Neilson J.A."/>
            <person name="Onodera N.T."/>
            <person name="Poole A.M."/>
            <person name="Pritham E.J."/>
            <person name="Richards T.A."/>
            <person name="Rocap G."/>
            <person name="Roy S.W."/>
            <person name="Sarai C."/>
            <person name="Schaack S."/>
            <person name="Shirato S."/>
            <person name="Slamovits C.H."/>
            <person name="Spencer D.F."/>
            <person name="Suzuki S."/>
            <person name="Worden A.Z."/>
            <person name="Zauner S."/>
            <person name="Barry K."/>
            <person name="Bell C."/>
            <person name="Bharti A.K."/>
            <person name="Crow J.A."/>
            <person name="Grimwood J."/>
            <person name="Kramer R."/>
            <person name="Lindquist E."/>
            <person name="Lucas S."/>
            <person name="Salamov A."/>
            <person name="McFadden G.I."/>
            <person name="Lane C.E."/>
            <person name="Keeling P.J."/>
            <person name="Gray M.W."/>
            <person name="Grigoriev I.V."/>
            <person name="Archibald J.M."/>
        </authorList>
    </citation>
    <scope>NUCLEOTIDE SEQUENCE</scope>
    <source>
        <strain evidence="3 5">CCMP2712</strain>
    </source>
</reference>
<dbReference type="OMA" id="ANISWMI"/>
<reference evidence="4" key="3">
    <citation type="submission" date="2015-06" db="UniProtKB">
        <authorList>
            <consortium name="EnsemblProtists"/>
        </authorList>
    </citation>
    <scope>IDENTIFICATION</scope>
</reference>
<keyword evidence="2" id="KW-1133">Transmembrane helix</keyword>
<keyword evidence="5" id="KW-1185">Reference proteome</keyword>
<dbReference type="EMBL" id="JH993127">
    <property type="protein sequence ID" value="EKX33849.1"/>
    <property type="molecule type" value="Genomic_DNA"/>
</dbReference>
<dbReference type="PaxDb" id="55529-EKX33849"/>
<proteinExistence type="predicted"/>
<dbReference type="EnsemblProtists" id="EKX33849">
    <property type="protein sequence ID" value="EKX33849"/>
    <property type="gene ID" value="GUITHDRAFT_147632"/>
</dbReference>
<dbReference type="RefSeq" id="XP_005820829.1">
    <property type="nucleotide sequence ID" value="XM_005820772.1"/>
</dbReference>
<dbReference type="eggNOG" id="ENOG502S25I">
    <property type="taxonomic scope" value="Eukaryota"/>
</dbReference>
<feature type="region of interest" description="Disordered" evidence="1">
    <location>
        <begin position="1"/>
        <end position="26"/>
    </location>
</feature>
<sequence>MEEIVPLGTNQDASEGNGKGGPGSVHEVEDIQRHLAFTETMNANMERSRPRALHTSHERNHHDDDDDDDDWEGSGLFYFKYKNRGALGGSVLVPRTWWATVLDFAGAFKLLLQLIMIPDALSAVLISVASVLLYDRYGSKFSANMNWVAVSIMLVFPISNSITNAFKRREQAIAELCNFRAQVINVFLGHAVWDWPSATGWYGRDELSTAPPAPPGQSDRRIKAKGLVELNRNHQARVKTLLLAIVDSLEELLLVPRRGRMRHMNGCCGTTEKDLVEKAENHGRDIVIRLIGQLLRATEDLKAAGMPPNEAIRMNQYVMFLNKSFENLWAFKVYRTSASLRALSLITTQIMPMFYGPYFLHIARGEGSENNVGFACAFASLISKLRNGPQVQCRSTGIGSFSTDRALLGTFGGNNRQD</sequence>
<dbReference type="STRING" id="905079.L1ID72"/>
<keyword evidence="2" id="KW-0472">Membrane</keyword>
<protein>
    <submittedName>
        <fullName evidence="3 4">Uncharacterized protein</fullName>
    </submittedName>
</protein>
<dbReference type="HOGENOM" id="CLU_657970_0_0_1"/>
<keyword evidence="2" id="KW-0812">Transmembrane</keyword>
<feature type="transmembrane region" description="Helical" evidence="2">
    <location>
        <begin position="110"/>
        <end position="134"/>
    </location>
</feature>
<reference evidence="5" key="2">
    <citation type="submission" date="2012-11" db="EMBL/GenBank/DDBJ databases">
        <authorList>
            <person name="Kuo A."/>
            <person name="Curtis B.A."/>
            <person name="Tanifuji G."/>
            <person name="Burki F."/>
            <person name="Gruber A."/>
            <person name="Irimia M."/>
            <person name="Maruyama S."/>
            <person name="Arias M.C."/>
            <person name="Ball S.G."/>
            <person name="Gile G.H."/>
            <person name="Hirakawa Y."/>
            <person name="Hopkins J.F."/>
            <person name="Rensing S.A."/>
            <person name="Schmutz J."/>
            <person name="Symeonidi A."/>
            <person name="Elias M."/>
            <person name="Eveleigh R.J."/>
            <person name="Herman E.K."/>
            <person name="Klute M.J."/>
            <person name="Nakayama T."/>
            <person name="Obornik M."/>
            <person name="Reyes-Prieto A."/>
            <person name="Armbrust E.V."/>
            <person name="Aves S.J."/>
            <person name="Beiko R.G."/>
            <person name="Coutinho P."/>
            <person name="Dacks J.B."/>
            <person name="Durnford D.G."/>
            <person name="Fast N.M."/>
            <person name="Green B.R."/>
            <person name="Grisdale C."/>
            <person name="Hempe F."/>
            <person name="Henrissat B."/>
            <person name="Hoppner M.P."/>
            <person name="Ishida K.-I."/>
            <person name="Kim E."/>
            <person name="Koreny L."/>
            <person name="Kroth P.G."/>
            <person name="Liu Y."/>
            <person name="Malik S.-B."/>
            <person name="Maier U.G."/>
            <person name="McRose D."/>
            <person name="Mock T."/>
            <person name="Neilson J.A."/>
            <person name="Onodera N.T."/>
            <person name="Poole A.M."/>
            <person name="Pritham E.J."/>
            <person name="Richards T.A."/>
            <person name="Rocap G."/>
            <person name="Roy S.W."/>
            <person name="Sarai C."/>
            <person name="Schaack S."/>
            <person name="Shirato S."/>
            <person name="Slamovits C.H."/>
            <person name="Spencer D.F."/>
            <person name="Suzuki S."/>
            <person name="Worden A.Z."/>
            <person name="Zauner S."/>
            <person name="Barry K."/>
            <person name="Bell C."/>
            <person name="Bharti A.K."/>
            <person name="Crow J.A."/>
            <person name="Grimwood J."/>
            <person name="Kramer R."/>
            <person name="Lindquist E."/>
            <person name="Lucas S."/>
            <person name="Salamov A."/>
            <person name="McFadden G.I."/>
            <person name="Lane C.E."/>
            <person name="Keeling P.J."/>
            <person name="Gray M.W."/>
            <person name="Grigoriev I.V."/>
            <person name="Archibald J.M."/>
        </authorList>
    </citation>
    <scope>NUCLEOTIDE SEQUENCE</scope>
    <source>
        <strain evidence="5">CCMP2712</strain>
    </source>
</reference>
<feature type="transmembrane region" description="Helical" evidence="2">
    <location>
        <begin position="146"/>
        <end position="166"/>
    </location>
</feature>
<name>L1ID72_GUITC</name>
<dbReference type="OrthoDB" id="536576at2759"/>
<dbReference type="GeneID" id="17290585"/>
<organism evidence="3">
    <name type="scientific">Guillardia theta (strain CCMP2712)</name>
    <name type="common">Cryptophyte</name>
    <dbReference type="NCBI Taxonomy" id="905079"/>
    <lineage>
        <taxon>Eukaryota</taxon>
        <taxon>Cryptophyceae</taxon>
        <taxon>Pyrenomonadales</taxon>
        <taxon>Geminigeraceae</taxon>
        <taxon>Guillardia</taxon>
    </lineage>
</organism>
<gene>
    <name evidence="3" type="ORF">GUITHDRAFT_147632</name>
</gene>
<evidence type="ECO:0000256" key="1">
    <source>
        <dbReference type="SAM" id="MobiDB-lite"/>
    </source>
</evidence>
<dbReference type="PANTHER" id="PTHR36970:SF1">
    <property type="entry name" value="BESTROPHIN HOMOLOG"/>
    <property type="match status" value="1"/>
</dbReference>
<accession>L1ID72</accession>
<dbReference type="PANTHER" id="PTHR36970">
    <property type="entry name" value="UNNAMED PRODUCT"/>
    <property type="match status" value="1"/>
</dbReference>
<dbReference type="Proteomes" id="UP000011087">
    <property type="component" value="Unassembled WGS sequence"/>
</dbReference>
<dbReference type="AlphaFoldDB" id="L1ID72"/>